<proteinExistence type="predicted"/>
<comment type="caution">
    <text evidence="2">The sequence shown here is derived from an EMBL/GenBank/DDBJ whole genome shotgun (WGS) entry which is preliminary data.</text>
</comment>
<dbReference type="EMBL" id="BMZI01000006">
    <property type="protein sequence ID" value="GHB27189.1"/>
    <property type="molecule type" value="Genomic_DNA"/>
</dbReference>
<organism evidence="2 3">
    <name type="scientific">Salinicola rhizosphaerae</name>
    <dbReference type="NCBI Taxonomy" id="1443141"/>
    <lineage>
        <taxon>Bacteria</taxon>
        <taxon>Pseudomonadati</taxon>
        <taxon>Pseudomonadota</taxon>
        <taxon>Gammaproteobacteria</taxon>
        <taxon>Oceanospirillales</taxon>
        <taxon>Halomonadaceae</taxon>
        <taxon>Salinicola</taxon>
    </lineage>
</organism>
<gene>
    <name evidence="2" type="ORF">GCM10009038_27320</name>
</gene>
<name>A0ABQ3ED96_9GAMM</name>
<evidence type="ECO:0000313" key="3">
    <source>
        <dbReference type="Proteomes" id="UP000646745"/>
    </source>
</evidence>
<evidence type="ECO:0000313" key="2">
    <source>
        <dbReference type="EMBL" id="GHB27189.1"/>
    </source>
</evidence>
<reference evidence="3" key="1">
    <citation type="journal article" date="2019" name="Int. J. Syst. Evol. Microbiol.">
        <title>The Global Catalogue of Microorganisms (GCM) 10K type strain sequencing project: providing services to taxonomists for standard genome sequencing and annotation.</title>
        <authorList>
            <consortium name="The Broad Institute Genomics Platform"/>
            <consortium name="The Broad Institute Genome Sequencing Center for Infectious Disease"/>
            <person name="Wu L."/>
            <person name="Ma J."/>
        </authorList>
    </citation>
    <scope>NUCLEOTIDE SEQUENCE [LARGE SCALE GENOMIC DNA]</scope>
    <source>
        <strain evidence="3">KCTC 32998</strain>
    </source>
</reference>
<feature type="transmembrane region" description="Helical" evidence="1">
    <location>
        <begin position="15"/>
        <end position="32"/>
    </location>
</feature>
<dbReference type="RefSeq" id="WP_189445279.1">
    <property type="nucleotide sequence ID" value="NZ_BMZI01000006.1"/>
</dbReference>
<dbReference type="Proteomes" id="UP000646745">
    <property type="component" value="Unassembled WGS sequence"/>
</dbReference>
<feature type="transmembrane region" description="Helical" evidence="1">
    <location>
        <begin position="38"/>
        <end position="55"/>
    </location>
</feature>
<evidence type="ECO:0000256" key="1">
    <source>
        <dbReference type="SAM" id="Phobius"/>
    </source>
</evidence>
<evidence type="ECO:0008006" key="4">
    <source>
        <dbReference type="Google" id="ProtNLM"/>
    </source>
</evidence>
<protein>
    <recommendedName>
        <fullName evidence="4">Toxin CptA</fullName>
    </recommendedName>
</protein>
<keyword evidence="3" id="KW-1185">Reference proteome</keyword>
<keyword evidence="1" id="KW-0812">Transmembrane</keyword>
<accession>A0ABQ3ED96</accession>
<sequence>MPKPPIAIVVRRSRLARALGFGFSAVVIAYALLWHGVAAGVSALAVAVMVHAWLARRDRGEVHLRCRFDADRTWWERSDEGQQWRATPCRLVRLGPVVSAVELDGATLWIWPDSADSNTLRHFREALAHHADRA</sequence>
<keyword evidence="1" id="KW-0472">Membrane</keyword>
<keyword evidence="1" id="KW-1133">Transmembrane helix</keyword>